<reference evidence="2 3" key="1">
    <citation type="submission" date="2013-11" db="EMBL/GenBank/DDBJ databases">
        <title>Genome sequencing of Stegodyphus mimosarum.</title>
        <authorList>
            <person name="Bechsgaard J."/>
        </authorList>
    </citation>
    <scope>NUCLEOTIDE SEQUENCE [LARGE SCALE GENOMIC DNA]</scope>
</reference>
<proteinExistence type="predicted"/>
<dbReference type="Proteomes" id="UP000054359">
    <property type="component" value="Unassembled WGS sequence"/>
</dbReference>
<dbReference type="InterPro" id="IPR038717">
    <property type="entry name" value="Tc1-like_DDE_dom"/>
</dbReference>
<dbReference type="InterPro" id="IPR036397">
    <property type="entry name" value="RNaseH_sf"/>
</dbReference>
<gene>
    <name evidence="2" type="ORF">X975_16232</name>
</gene>
<dbReference type="AlphaFoldDB" id="A0A087TB43"/>
<accession>A0A087TB43</accession>
<dbReference type="GO" id="GO:0003676">
    <property type="term" value="F:nucleic acid binding"/>
    <property type="evidence" value="ECO:0007669"/>
    <property type="project" value="InterPro"/>
</dbReference>
<name>A0A087TB43_STEMI</name>
<evidence type="ECO:0000259" key="1">
    <source>
        <dbReference type="Pfam" id="PF13358"/>
    </source>
</evidence>
<evidence type="ECO:0000313" key="2">
    <source>
        <dbReference type="EMBL" id="KFM62332.1"/>
    </source>
</evidence>
<dbReference type="STRING" id="407821.A0A087TB43"/>
<protein>
    <submittedName>
        <fullName evidence="2">Transposable element Tcb1 transposase</fullName>
    </submittedName>
</protein>
<organism evidence="2 3">
    <name type="scientific">Stegodyphus mimosarum</name>
    <name type="common">African social velvet spider</name>
    <dbReference type="NCBI Taxonomy" id="407821"/>
    <lineage>
        <taxon>Eukaryota</taxon>
        <taxon>Metazoa</taxon>
        <taxon>Ecdysozoa</taxon>
        <taxon>Arthropoda</taxon>
        <taxon>Chelicerata</taxon>
        <taxon>Arachnida</taxon>
        <taxon>Araneae</taxon>
        <taxon>Araneomorphae</taxon>
        <taxon>Entelegynae</taxon>
        <taxon>Eresoidea</taxon>
        <taxon>Eresidae</taxon>
        <taxon>Stegodyphus</taxon>
    </lineage>
</organism>
<keyword evidence="3" id="KW-1185">Reference proteome</keyword>
<evidence type="ECO:0000313" key="3">
    <source>
        <dbReference type="Proteomes" id="UP000054359"/>
    </source>
</evidence>
<dbReference type="OrthoDB" id="6435233at2759"/>
<dbReference type="Pfam" id="PF13358">
    <property type="entry name" value="DDE_3"/>
    <property type="match status" value="1"/>
</dbReference>
<dbReference type="EMBL" id="KK114395">
    <property type="protein sequence ID" value="KFM62332.1"/>
    <property type="molecule type" value="Genomic_DNA"/>
</dbReference>
<feature type="domain" description="Tc1-like transposase DDE" evidence="1">
    <location>
        <begin position="125"/>
        <end position="267"/>
    </location>
</feature>
<dbReference type="Gene3D" id="3.30.420.10">
    <property type="entry name" value="Ribonuclease H-like superfamily/Ribonuclease H"/>
    <property type="match status" value="1"/>
</dbReference>
<feature type="non-terminal residue" evidence="2">
    <location>
        <position position="299"/>
    </location>
</feature>
<sequence>MRILHVNGFSEDERKQKIEDIKKNIRDAILTLEAISNRRFGRFSQGRPTARTSANDRYFTLCTRRNRTATPTLLRFFLVSMSTVCRRLYEGGFHKATSHLLSRHRRDRLQWGRHVHWTPDQWRAVFFTNESRFSLESDSRRYLIWREPGTHYHPSNICERYAYRRGSVCVWGSISLSGGTDLDVFPRGTMNDQVYRDDILDAYMRPYAGAISDAFLLQDDNARPHRVSIVDDYLQQETIMGMEWPARSPDLNPNEHVWDALGRRLAALNLTLRLLQCLQEQWLSLPVELTIELPMEPHN</sequence>